<reference evidence="1 2" key="1">
    <citation type="submission" date="2019-02" db="EMBL/GenBank/DDBJ databases">
        <authorList>
            <person name="Fomenkov A."/>
            <person name="Dubinina G."/>
            <person name="Grabovich M."/>
            <person name="Vincze T."/>
            <person name="Roberts R.J."/>
        </authorList>
    </citation>
    <scope>NUCLEOTIDE SEQUENCE [LARGE SCALE GENOMIC DNA]</scope>
    <source>
        <strain evidence="1 2">P</strain>
    </source>
</reference>
<evidence type="ECO:0000313" key="1">
    <source>
        <dbReference type="EMBL" id="QEN06199.1"/>
    </source>
</evidence>
<accession>A0A5C1QGJ2</accession>
<protein>
    <submittedName>
        <fullName evidence="1">Uncharacterized protein</fullName>
    </submittedName>
</protein>
<dbReference type="RefSeq" id="WP_149569432.1">
    <property type="nucleotide sequence ID" value="NZ_CP035807.1"/>
</dbReference>
<dbReference type="Gene3D" id="3.20.20.70">
    <property type="entry name" value="Aldolase class I"/>
    <property type="match status" value="1"/>
</dbReference>
<proteinExistence type="predicted"/>
<dbReference type="Proteomes" id="UP000323824">
    <property type="component" value="Chromosome"/>
</dbReference>
<dbReference type="KEGG" id="sper:EW093_16400"/>
<evidence type="ECO:0000313" key="2">
    <source>
        <dbReference type="Proteomes" id="UP000323824"/>
    </source>
</evidence>
<sequence>MNKIFRKCRDFGLMIRFNILDQDRALDIVKSLKRANLPLCVINSNTMENWDDILKEIAFKEDLFIAVEGVTSIEMAYKAAGNGAQFFILDKFNIELIKELKHNGFFFIPRVKNSLEVDQLLELNIECVICSNPKLLLNNQLYNVLYNPKDLNTKIVEPNIFAIIDMPESVNNVEYWTNNLIKSYLNLNYTHIYYKNSINSETKEFIDIFSSTNKCIITESDENKIILECNDFIRSVNYFKWRETYISPISTQKEDDKLVSGVLDKRLLNFDIILKEKG</sequence>
<dbReference type="EMBL" id="CP035807">
    <property type="protein sequence ID" value="QEN06199.1"/>
    <property type="molecule type" value="Genomic_DNA"/>
</dbReference>
<dbReference type="AlphaFoldDB" id="A0A5C1QGJ2"/>
<dbReference type="SUPFAM" id="SSF51569">
    <property type="entry name" value="Aldolase"/>
    <property type="match status" value="1"/>
</dbReference>
<organism evidence="1 2">
    <name type="scientific">Thiospirochaeta perfilievii</name>
    <dbReference type="NCBI Taxonomy" id="252967"/>
    <lineage>
        <taxon>Bacteria</taxon>
        <taxon>Pseudomonadati</taxon>
        <taxon>Spirochaetota</taxon>
        <taxon>Spirochaetia</taxon>
        <taxon>Spirochaetales</taxon>
        <taxon>Spirochaetaceae</taxon>
        <taxon>Thiospirochaeta</taxon>
    </lineage>
</organism>
<keyword evidence="2" id="KW-1185">Reference proteome</keyword>
<reference evidence="1 2" key="2">
    <citation type="submission" date="2019-09" db="EMBL/GenBank/DDBJ databases">
        <title>Complete Genome Sequence and Methylome Analysis of free living Spirochaetas.</title>
        <authorList>
            <person name="Leshcheva N."/>
            <person name="Mikheeva N."/>
        </authorList>
    </citation>
    <scope>NUCLEOTIDE SEQUENCE [LARGE SCALE GENOMIC DNA]</scope>
    <source>
        <strain evidence="1 2">P</strain>
    </source>
</reference>
<gene>
    <name evidence="1" type="ORF">EW093_16400</name>
</gene>
<name>A0A5C1QGJ2_9SPIO</name>
<dbReference type="InterPro" id="IPR013785">
    <property type="entry name" value="Aldolase_TIM"/>
</dbReference>